<gene>
    <name evidence="1" type="ORF">BVC80_9063g74</name>
</gene>
<dbReference type="InParanoid" id="A0A200PNB4"/>
<reference evidence="1 2" key="1">
    <citation type="journal article" date="2017" name="Mol. Plant">
        <title>The Genome of Medicinal Plant Macleaya cordata Provides New Insights into Benzylisoquinoline Alkaloids Metabolism.</title>
        <authorList>
            <person name="Liu X."/>
            <person name="Liu Y."/>
            <person name="Huang P."/>
            <person name="Ma Y."/>
            <person name="Qing Z."/>
            <person name="Tang Q."/>
            <person name="Cao H."/>
            <person name="Cheng P."/>
            <person name="Zheng Y."/>
            <person name="Yuan Z."/>
            <person name="Zhou Y."/>
            <person name="Liu J."/>
            <person name="Tang Z."/>
            <person name="Zhuo Y."/>
            <person name="Zhang Y."/>
            <person name="Yu L."/>
            <person name="Huang J."/>
            <person name="Yang P."/>
            <person name="Peng Q."/>
            <person name="Zhang J."/>
            <person name="Jiang W."/>
            <person name="Zhang Z."/>
            <person name="Lin K."/>
            <person name="Ro D.K."/>
            <person name="Chen X."/>
            <person name="Xiong X."/>
            <person name="Shang Y."/>
            <person name="Huang S."/>
            <person name="Zeng J."/>
        </authorList>
    </citation>
    <scope>NUCLEOTIDE SEQUENCE [LARGE SCALE GENOMIC DNA]</scope>
    <source>
        <strain evidence="2">cv. BLH2017</strain>
        <tissue evidence="1">Root</tissue>
    </source>
</reference>
<organism evidence="1 2">
    <name type="scientific">Macleaya cordata</name>
    <name type="common">Five-seeded plume-poppy</name>
    <name type="synonym">Bocconia cordata</name>
    <dbReference type="NCBI Taxonomy" id="56857"/>
    <lineage>
        <taxon>Eukaryota</taxon>
        <taxon>Viridiplantae</taxon>
        <taxon>Streptophyta</taxon>
        <taxon>Embryophyta</taxon>
        <taxon>Tracheophyta</taxon>
        <taxon>Spermatophyta</taxon>
        <taxon>Magnoliopsida</taxon>
        <taxon>Ranunculales</taxon>
        <taxon>Papaveraceae</taxon>
        <taxon>Papaveroideae</taxon>
        <taxon>Macleaya</taxon>
    </lineage>
</organism>
<sequence>MGMMKQSYPTLHYKIFRLCYPRNGFGYHLEVFDSNNWAWKLLKDILQLPDDVLFGPDRYFLVNYGGFYWLTNDGRIFIFNVDEVKWITIELPHERLEMNNNLGANKMVVDYCEGKIGVFYTTRENDCEIIGYNCNNDTQM</sequence>
<evidence type="ECO:0000313" key="2">
    <source>
        <dbReference type="Proteomes" id="UP000195402"/>
    </source>
</evidence>
<protein>
    <recommendedName>
        <fullName evidence="3">F-box associated domain</fullName>
    </recommendedName>
</protein>
<keyword evidence="2" id="KW-1185">Reference proteome</keyword>
<name>A0A200PNB4_MACCD</name>
<dbReference type="EMBL" id="MVGT01004391">
    <property type="protein sequence ID" value="OUZ99703.1"/>
    <property type="molecule type" value="Genomic_DNA"/>
</dbReference>
<comment type="caution">
    <text evidence="1">The sequence shown here is derived from an EMBL/GenBank/DDBJ whole genome shotgun (WGS) entry which is preliminary data.</text>
</comment>
<dbReference type="Proteomes" id="UP000195402">
    <property type="component" value="Unassembled WGS sequence"/>
</dbReference>
<dbReference type="AlphaFoldDB" id="A0A200PNB4"/>
<accession>A0A200PNB4</accession>
<dbReference type="OrthoDB" id="1845982at2759"/>
<evidence type="ECO:0008006" key="3">
    <source>
        <dbReference type="Google" id="ProtNLM"/>
    </source>
</evidence>
<proteinExistence type="predicted"/>
<evidence type="ECO:0000313" key="1">
    <source>
        <dbReference type="EMBL" id="OUZ99703.1"/>
    </source>
</evidence>